<gene>
    <name evidence="3" type="ORF">A3D25_04175</name>
</gene>
<dbReference type="PROSITE" id="PS00195">
    <property type="entry name" value="GLUTAREDOXIN_1"/>
    <property type="match status" value="1"/>
</dbReference>
<accession>A0A1F5KG98</accession>
<evidence type="ECO:0000256" key="1">
    <source>
        <dbReference type="SAM" id="MobiDB-lite"/>
    </source>
</evidence>
<dbReference type="Proteomes" id="UP000177328">
    <property type="component" value="Unassembled WGS sequence"/>
</dbReference>
<feature type="domain" description="Glutaredoxin" evidence="2">
    <location>
        <begin position="2"/>
        <end position="57"/>
    </location>
</feature>
<dbReference type="InterPro" id="IPR011767">
    <property type="entry name" value="GLR_AS"/>
</dbReference>
<evidence type="ECO:0000313" key="4">
    <source>
        <dbReference type="Proteomes" id="UP000177328"/>
    </source>
</evidence>
<evidence type="ECO:0000259" key="2">
    <source>
        <dbReference type="Pfam" id="PF00462"/>
    </source>
</evidence>
<dbReference type="InterPro" id="IPR036249">
    <property type="entry name" value="Thioredoxin-like_sf"/>
</dbReference>
<dbReference type="Gene3D" id="3.40.30.10">
    <property type="entry name" value="Glutaredoxin"/>
    <property type="match status" value="1"/>
</dbReference>
<sequence length="101" mass="11886">MVTIYQGEWCPYCKHVRDWIAENLNDIPLVFISVPHDRSERIKLKEISGQVFVPTLIDEETKTIIPDDDDKIIEYLSKKFRDKSPESRDKEFKEGDSRSIT</sequence>
<reference evidence="3 4" key="1">
    <citation type="journal article" date="2016" name="Nat. Commun.">
        <title>Thousands of microbial genomes shed light on interconnected biogeochemical processes in an aquifer system.</title>
        <authorList>
            <person name="Anantharaman K."/>
            <person name="Brown C.T."/>
            <person name="Hug L.A."/>
            <person name="Sharon I."/>
            <person name="Castelle C.J."/>
            <person name="Probst A.J."/>
            <person name="Thomas B.C."/>
            <person name="Singh A."/>
            <person name="Wilkins M.J."/>
            <person name="Karaoz U."/>
            <person name="Brodie E.L."/>
            <person name="Williams K.H."/>
            <person name="Hubbard S.S."/>
            <person name="Banfield J.F."/>
        </authorList>
    </citation>
    <scope>NUCLEOTIDE SEQUENCE [LARGE SCALE GENOMIC DNA]</scope>
</reference>
<organism evidence="3 4">
    <name type="scientific">Candidatus Daviesbacteria bacterium RIFCSPHIGHO2_02_FULL_43_12</name>
    <dbReference type="NCBI Taxonomy" id="1797776"/>
    <lineage>
        <taxon>Bacteria</taxon>
        <taxon>Candidatus Daviesiibacteriota</taxon>
    </lineage>
</organism>
<dbReference type="AlphaFoldDB" id="A0A1F5KG98"/>
<dbReference type="Pfam" id="PF00462">
    <property type="entry name" value="Glutaredoxin"/>
    <property type="match status" value="1"/>
</dbReference>
<name>A0A1F5KG98_9BACT</name>
<feature type="region of interest" description="Disordered" evidence="1">
    <location>
        <begin position="82"/>
        <end position="101"/>
    </location>
</feature>
<dbReference type="PROSITE" id="PS51354">
    <property type="entry name" value="GLUTAREDOXIN_2"/>
    <property type="match status" value="1"/>
</dbReference>
<evidence type="ECO:0000313" key="3">
    <source>
        <dbReference type="EMBL" id="OGE39972.1"/>
    </source>
</evidence>
<proteinExistence type="predicted"/>
<dbReference type="EMBL" id="MFDD01000014">
    <property type="protein sequence ID" value="OGE39972.1"/>
    <property type="molecule type" value="Genomic_DNA"/>
</dbReference>
<dbReference type="SUPFAM" id="SSF52833">
    <property type="entry name" value="Thioredoxin-like"/>
    <property type="match status" value="1"/>
</dbReference>
<dbReference type="InterPro" id="IPR002109">
    <property type="entry name" value="Glutaredoxin"/>
</dbReference>
<comment type="caution">
    <text evidence="3">The sequence shown here is derived from an EMBL/GenBank/DDBJ whole genome shotgun (WGS) entry which is preliminary data.</text>
</comment>
<protein>
    <recommendedName>
        <fullName evidence="2">Glutaredoxin domain-containing protein</fullName>
    </recommendedName>
</protein>